<dbReference type="STRING" id="1301098.PKB_2438"/>
<organism evidence="1 2">
    <name type="scientific">Pseudomonas knackmussii (strain DSM 6978 / CCUG 54928 / LMG 23759 / B13)</name>
    <dbReference type="NCBI Taxonomy" id="1301098"/>
    <lineage>
        <taxon>Bacteria</taxon>
        <taxon>Pseudomonadati</taxon>
        <taxon>Pseudomonadota</taxon>
        <taxon>Gammaproteobacteria</taxon>
        <taxon>Pseudomonadales</taxon>
        <taxon>Pseudomonadaceae</taxon>
        <taxon>Pseudomonas</taxon>
    </lineage>
</organism>
<proteinExistence type="predicted"/>
<dbReference type="KEGG" id="pkc:PKB_2438"/>
<name>A0A024HFF7_PSEKB</name>
<keyword evidence="2" id="KW-1185">Reference proteome</keyword>
<protein>
    <recommendedName>
        <fullName evidence="3">DUF3156 family protein</fullName>
    </recommendedName>
</protein>
<dbReference type="OrthoDB" id="8590098at2"/>
<evidence type="ECO:0008006" key="3">
    <source>
        <dbReference type="Google" id="ProtNLM"/>
    </source>
</evidence>
<dbReference type="Proteomes" id="UP000025241">
    <property type="component" value="Chromosome I"/>
</dbReference>
<gene>
    <name evidence="1" type="ORF">PKB_2438</name>
</gene>
<dbReference type="RefSeq" id="WP_052355251.1">
    <property type="nucleotide sequence ID" value="NZ_HG322950.1"/>
</dbReference>
<reference evidence="1 2" key="1">
    <citation type="submission" date="2013-03" db="EMBL/GenBank/DDBJ databases">
        <authorList>
            <person name="Linke B."/>
        </authorList>
    </citation>
    <scope>NUCLEOTIDE SEQUENCE [LARGE SCALE GENOMIC DNA]</scope>
    <source>
        <strain evidence="1 2">B13</strain>
    </source>
</reference>
<dbReference type="PATRIC" id="fig|1301098.3.peg.2443"/>
<dbReference type="EMBL" id="HG322950">
    <property type="protein sequence ID" value="CDF83785.1"/>
    <property type="molecule type" value="Genomic_DNA"/>
</dbReference>
<dbReference type="Pfam" id="PF11354">
    <property type="entry name" value="DUF3156"/>
    <property type="match status" value="1"/>
</dbReference>
<accession>A0A024HFF7</accession>
<evidence type="ECO:0000313" key="2">
    <source>
        <dbReference type="Proteomes" id="UP000025241"/>
    </source>
</evidence>
<dbReference type="HOGENOM" id="CLU_097831_0_0_6"/>
<dbReference type="AlphaFoldDB" id="A0A024HFF7"/>
<sequence>MLPRLSDWWNKAPSGYRPGVTLEQARRNLGGLQFEALAPGAGRFATVDGGLVFELHEKPESQFLMHLVLTEFVVDGPAVGVEDATLELRHTGALRRQGIACKVREGDSTLGERLAERLAQDEHLQRALLPLDFKRLQLQRADGRWTIRLEHMAASEVVNRLPNFRRYLRLSREQRDYLLRALFHLRRVLGDF</sequence>
<evidence type="ECO:0000313" key="1">
    <source>
        <dbReference type="EMBL" id="CDF83785.1"/>
    </source>
</evidence>
<reference evidence="1 2" key="2">
    <citation type="submission" date="2014-05" db="EMBL/GenBank/DDBJ databases">
        <title>Genome sequence of the 3-chlorobenzoate degrading bacterium Pseudomonas knackmussii B13 shows multiple evidence for horizontal gene transfer.</title>
        <authorList>
            <person name="Miyazaki R."/>
            <person name="Bertelli C."/>
            <person name="Falquet L."/>
            <person name="Robinson-Rechavi M."/>
            <person name="Gharib W."/>
            <person name="Roy S."/>
            <person name="Van der Meer J.R."/>
        </authorList>
    </citation>
    <scope>NUCLEOTIDE SEQUENCE [LARGE SCALE GENOMIC DNA]</scope>
    <source>
        <strain evidence="1 2">B13</strain>
    </source>
</reference>
<dbReference type="InterPro" id="IPR021500">
    <property type="entry name" value="DUF3156"/>
</dbReference>